<evidence type="ECO:0000313" key="1">
    <source>
        <dbReference type="EMBL" id="NEA89448.1"/>
    </source>
</evidence>
<organism evidence="1">
    <name type="scientific">Streptomyces sp. SID14436</name>
    <dbReference type="NCBI Taxonomy" id="2706070"/>
    <lineage>
        <taxon>Bacteria</taxon>
        <taxon>Bacillati</taxon>
        <taxon>Actinomycetota</taxon>
        <taxon>Actinomycetes</taxon>
        <taxon>Kitasatosporales</taxon>
        <taxon>Streptomycetaceae</taxon>
        <taxon>Streptomyces</taxon>
    </lineage>
</organism>
<reference evidence="1" key="1">
    <citation type="submission" date="2020-01" db="EMBL/GenBank/DDBJ databases">
        <title>Insect and environment-associated Actinomycetes.</title>
        <authorList>
            <person name="Currrie C."/>
            <person name="Chevrette M."/>
            <person name="Carlson C."/>
            <person name="Stubbendieck R."/>
            <person name="Wendt-Pienkowski E."/>
        </authorList>
    </citation>
    <scope>NUCLEOTIDE SEQUENCE</scope>
    <source>
        <strain evidence="1">SID14436</strain>
    </source>
</reference>
<dbReference type="EMBL" id="JAAGMD010000725">
    <property type="protein sequence ID" value="NEA89448.1"/>
    <property type="molecule type" value="Genomic_DNA"/>
</dbReference>
<dbReference type="RefSeq" id="WP_164336781.1">
    <property type="nucleotide sequence ID" value="NZ_JAAGMD010000725.1"/>
</dbReference>
<protein>
    <recommendedName>
        <fullName evidence="2">Pentapeptide repeat-containing protein</fullName>
    </recommendedName>
</protein>
<gene>
    <name evidence="1" type="ORF">G3I53_26225</name>
</gene>
<name>A0A6G3R120_9ACTN</name>
<comment type="caution">
    <text evidence="1">The sequence shown here is derived from an EMBL/GenBank/DDBJ whole genome shotgun (WGS) entry which is preliminary data.</text>
</comment>
<sequence>MSTSAPPDWPHCAHGADLAADPFGCRGIHVPGHAACLAHLAGADCDAYLAGLTPGASIDHRGTTFTESLLIALLNALRDTATGHPRLGAAQFGSATFEGTAEFGPAKFDGTAGFESATFKHTAGFWSATFKGAAKFGSATFEDTARFWSATFEGDARFWSAAFRGPNKGVGRAGG</sequence>
<accession>A0A6G3R120</accession>
<dbReference type="Pfam" id="PF13576">
    <property type="entry name" value="Pentapeptide_3"/>
    <property type="match status" value="1"/>
</dbReference>
<evidence type="ECO:0008006" key="2">
    <source>
        <dbReference type="Google" id="ProtNLM"/>
    </source>
</evidence>
<dbReference type="InterPro" id="IPR001646">
    <property type="entry name" value="5peptide_repeat"/>
</dbReference>
<proteinExistence type="predicted"/>
<dbReference type="AlphaFoldDB" id="A0A6G3R120"/>